<name>A0AAE0TEF1_9BIVA</name>
<dbReference type="PANTHER" id="PTHR30471">
    <property type="entry name" value="DNA REPAIR PROTEIN RADC"/>
    <property type="match status" value="1"/>
</dbReference>
<dbReference type="Proteomes" id="UP001195483">
    <property type="component" value="Unassembled WGS sequence"/>
</dbReference>
<dbReference type="Pfam" id="PF04002">
    <property type="entry name" value="RadC"/>
    <property type="match status" value="1"/>
</dbReference>
<dbReference type="GO" id="GO:0046872">
    <property type="term" value="F:metal ion binding"/>
    <property type="evidence" value="ECO:0007669"/>
    <property type="project" value="UniProtKB-KW"/>
</dbReference>
<dbReference type="InterPro" id="IPR037518">
    <property type="entry name" value="MPN"/>
</dbReference>
<evidence type="ECO:0000256" key="5">
    <source>
        <dbReference type="ARBA" id="ARBA00023049"/>
    </source>
</evidence>
<reference evidence="7" key="1">
    <citation type="journal article" date="2021" name="Genome Biol. Evol.">
        <title>A High-Quality Reference Genome for a Parasitic Bivalve with Doubly Uniparental Inheritance (Bivalvia: Unionida).</title>
        <authorList>
            <person name="Smith C.H."/>
        </authorList>
    </citation>
    <scope>NUCLEOTIDE SEQUENCE</scope>
    <source>
        <strain evidence="7">CHS0354</strain>
    </source>
</reference>
<dbReference type="PROSITE" id="PS50249">
    <property type="entry name" value="MPN"/>
    <property type="match status" value="1"/>
</dbReference>
<dbReference type="InterPro" id="IPR025657">
    <property type="entry name" value="RadC_JAB"/>
</dbReference>
<evidence type="ECO:0000259" key="6">
    <source>
        <dbReference type="PROSITE" id="PS50249"/>
    </source>
</evidence>
<evidence type="ECO:0000256" key="1">
    <source>
        <dbReference type="ARBA" id="ARBA00022670"/>
    </source>
</evidence>
<comment type="caution">
    <text evidence="7">The sequence shown here is derived from an EMBL/GenBank/DDBJ whole genome shotgun (WGS) entry which is preliminary data.</text>
</comment>
<keyword evidence="4" id="KW-0862">Zinc</keyword>
<keyword evidence="1" id="KW-0645">Protease</keyword>
<protein>
    <recommendedName>
        <fullName evidence="6">MPN domain-containing protein</fullName>
    </recommendedName>
</protein>
<evidence type="ECO:0000256" key="2">
    <source>
        <dbReference type="ARBA" id="ARBA00022723"/>
    </source>
</evidence>
<keyword evidence="3" id="KW-0378">Hydrolase</keyword>
<dbReference type="CDD" id="cd08071">
    <property type="entry name" value="MPN_DUF2466"/>
    <property type="match status" value="1"/>
</dbReference>
<reference evidence="7" key="3">
    <citation type="submission" date="2023-05" db="EMBL/GenBank/DDBJ databases">
        <authorList>
            <person name="Smith C.H."/>
        </authorList>
    </citation>
    <scope>NUCLEOTIDE SEQUENCE</scope>
    <source>
        <strain evidence="7">CHS0354</strain>
        <tissue evidence="7">Mantle</tissue>
    </source>
</reference>
<dbReference type="EMBL" id="JAEAOA010000469">
    <property type="protein sequence ID" value="KAK3608856.1"/>
    <property type="molecule type" value="Genomic_DNA"/>
</dbReference>
<dbReference type="PROSITE" id="PS01302">
    <property type="entry name" value="UPF0758"/>
    <property type="match status" value="1"/>
</dbReference>
<evidence type="ECO:0000313" key="7">
    <source>
        <dbReference type="EMBL" id="KAK3608856.1"/>
    </source>
</evidence>
<organism evidence="7 8">
    <name type="scientific">Potamilus streckersoni</name>
    <dbReference type="NCBI Taxonomy" id="2493646"/>
    <lineage>
        <taxon>Eukaryota</taxon>
        <taxon>Metazoa</taxon>
        <taxon>Spiralia</taxon>
        <taxon>Lophotrochozoa</taxon>
        <taxon>Mollusca</taxon>
        <taxon>Bivalvia</taxon>
        <taxon>Autobranchia</taxon>
        <taxon>Heteroconchia</taxon>
        <taxon>Palaeoheterodonta</taxon>
        <taxon>Unionida</taxon>
        <taxon>Unionoidea</taxon>
        <taxon>Unionidae</taxon>
        <taxon>Ambleminae</taxon>
        <taxon>Lampsilini</taxon>
        <taxon>Potamilus</taxon>
    </lineage>
</organism>
<dbReference type="GO" id="GO:0008237">
    <property type="term" value="F:metallopeptidase activity"/>
    <property type="evidence" value="ECO:0007669"/>
    <property type="project" value="UniProtKB-KW"/>
</dbReference>
<accession>A0AAE0TEF1</accession>
<dbReference type="AlphaFoldDB" id="A0AAE0TEF1"/>
<dbReference type="SUPFAM" id="SSF102712">
    <property type="entry name" value="JAB1/MPN domain"/>
    <property type="match status" value="1"/>
</dbReference>
<reference evidence="7" key="2">
    <citation type="journal article" date="2021" name="Genome Biol. Evol.">
        <title>Developing a high-quality reference genome for a parasitic bivalve with doubly uniparental inheritance (Bivalvia: Unionida).</title>
        <authorList>
            <person name="Smith C.H."/>
        </authorList>
    </citation>
    <scope>NUCLEOTIDE SEQUENCE</scope>
    <source>
        <strain evidence="7">CHS0354</strain>
        <tissue evidence="7">Mantle</tissue>
    </source>
</reference>
<evidence type="ECO:0000313" key="8">
    <source>
        <dbReference type="Proteomes" id="UP001195483"/>
    </source>
</evidence>
<keyword evidence="8" id="KW-1185">Reference proteome</keyword>
<dbReference type="InterPro" id="IPR020891">
    <property type="entry name" value="UPF0758_CS"/>
</dbReference>
<gene>
    <name evidence="7" type="ORF">CHS0354_006897</name>
</gene>
<sequence>MLTTFLIIADKLYAKRIASRAFTPLNGQLYWQLFFQQVLTPEEYYYAFADYQDMQAYIAKLEEHPDYISSNRTALFEAERFGQPGKRQTIVLDAAEQFFRLKIRFYEPEFLNRLLFAPEQTLTGIIYDDTALWNCVRVLSAGGILIISAQQAADMTARMTSRPEIKTYRGWIEYLRKQSADNNREDTDKQPAVVTSDMRRLDFYLRFFRSHLKQNISGSLFPEMPGQREFQSANEAKNAETETQILLMTGRPIKEDLLRYVCNYISPDLYDSIRSESPRTFENLSLQFGKGFREMVPDVHNRKFLTLVRAFYLLTQATPADSGANIRISGHEDAYRLIAGELRDEKREVCMLIAMNTKNHPIHITKLAVGVSNSVHIDPKAVFGPAIQLNASAVIVVHNHPSGDPTPSEQDRQITENLRKLAVMLNIRLLDHIIAGNNSYYSFTDRKTFDVRNPEQS</sequence>
<dbReference type="InterPro" id="IPR001405">
    <property type="entry name" value="UPF0758"/>
</dbReference>
<evidence type="ECO:0000256" key="4">
    <source>
        <dbReference type="ARBA" id="ARBA00022833"/>
    </source>
</evidence>
<dbReference type="GO" id="GO:0006508">
    <property type="term" value="P:proteolysis"/>
    <property type="evidence" value="ECO:0007669"/>
    <property type="project" value="UniProtKB-KW"/>
</dbReference>
<dbReference type="PANTHER" id="PTHR30471:SF3">
    <property type="entry name" value="UPF0758 PROTEIN YEES-RELATED"/>
    <property type="match status" value="1"/>
</dbReference>
<keyword evidence="5" id="KW-0482">Metalloprotease</keyword>
<proteinExistence type="predicted"/>
<evidence type="ECO:0000256" key="3">
    <source>
        <dbReference type="ARBA" id="ARBA00022801"/>
    </source>
</evidence>
<dbReference type="Gene3D" id="3.40.140.10">
    <property type="entry name" value="Cytidine Deaminase, domain 2"/>
    <property type="match status" value="1"/>
</dbReference>
<keyword evidence="2" id="KW-0479">Metal-binding</keyword>
<feature type="domain" description="MPN" evidence="6">
    <location>
        <begin position="327"/>
        <end position="449"/>
    </location>
</feature>